<evidence type="ECO:0000256" key="2">
    <source>
        <dbReference type="PIRSR" id="PIRSR613078-1"/>
    </source>
</evidence>
<keyword evidence="5" id="KW-1185">Reference proteome</keyword>
<dbReference type="HOGENOM" id="CLU_033323_9_5_9"/>
<reference evidence="4 5" key="1">
    <citation type="submission" date="2008-04" db="EMBL/GenBank/DDBJ databases">
        <title>Complete sequence of chromosome of Natranaerobius thermophilus JW/NM-WN-LF.</title>
        <authorList>
            <consortium name="US DOE Joint Genome Institute"/>
            <person name="Copeland A."/>
            <person name="Lucas S."/>
            <person name="Lapidus A."/>
            <person name="Glavina del Rio T."/>
            <person name="Dalin E."/>
            <person name="Tice H."/>
            <person name="Bruce D."/>
            <person name="Goodwin L."/>
            <person name="Pitluck S."/>
            <person name="Chertkov O."/>
            <person name="Brettin T."/>
            <person name="Detter J.C."/>
            <person name="Han C."/>
            <person name="Kuske C.R."/>
            <person name="Schmutz J."/>
            <person name="Larimer F."/>
            <person name="Land M."/>
            <person name="Hauser L."/>
            <person name="Kyrpides N."/>
            <person name="Lykidis A."/>
            <person name="Mesbah N.M."/>
            <person name="Wiegel J."/>
        </authorList>
    </citation>
    <scope>NUCLEOTIDE SEQUENCE [LARGE SCALE GENOMIC DNA]</scope>
    <source>
        <strain evidence="5">ATCC BAA-1301 / DSM 18059 / JW/NM-WN-LF</strain>
    </source>
</reference>
<dbReference type="PANTHER" id="PTHR46517:SF1">
    <property type="entry name" value="FRUCTOSE-2,6-BISPHOSPHATASE TIGAR"/>
    <property type="match status" value="1"/>
</dbReference>
<dbReference type="STRING" id="457570.Nther_2898"/>
<organism evidence="4 5">
    <name type="scientific">Natranaerobius thermophilus (strain ATCC BAA-1301 / DSM 18059 / JW/NM-WN-LF)</name>
    <dbReference type="NCBI Taxonomy" id="457570"/>
    <lineage>
        <taxon>Bacteria</taxon>
        <taxon>Bacillati</taxon>
        <taxon>Bacillota</taxon>
        <taxon>Clostridia</taxon>
        <taxon>Natranaerobiales</taxon>
        <taxon>Natranaerobiaceae</taxon>
        <taxon>Natranaerobius</taxon>
    </lineage>
</organism>
<accession>B2A3L6</accession>
<dbReference type="OrthoDB" id="9783269at2"/>
<evidence type="ECO:0000313" key="4">
    <source>
        <dbReference type="EMBL" id="ACB86445.1"/>
    </source>
</evidence>
<dbReference type="GO" id="GO:0045820">
    <property type="term" value="P:negative regulation of glycolytic process"/>
    <property type="evidence" value="ECO:0007669"/>
    <property type="project" value="TreeGrafter"/>
</dbReference>
<evidence type="ECO:0000256" key="3">
    <source>
        <dbReference type="PIRSR" id="PIRSR613078-2"/>
    </source>
</evidence>
<dbReference type="RefSeq" id="WP_012449277.1">
    <property type="nucleotide sequence ID" value="NC_010718.1"/>
</dbReference>
<evidence type="ECO:0000256" key="1">
    <source>
        <dbReference type="ARBA" id="ARBA00022801"/>
    </source>
</evidence>
<evidence type="ECO:0000313" key="5">
    <source>
        <dbReference type="Proteomes" id="UP000001683"/>
    </source>
</evidence>
<dbReference type="PANTHER" id="PTHR46517">
    <property type="entry name" value="FRUCTOSE-2,6-BISPHOSPHATASE TIGAR"/>
    <property type="match status" value="1"/>
</dbReference>
<dbReference type="KEGG" id="nth:Nther_2898"/>
<dbReference type="Proteomes" id="UP000001683">
    <property type="component" value="Chromosome"/>
</dbReference>
<name>B2A3L6_NATTJ</name>
<dbReference type="EMBL" id="CP001034">
    <property type="protein sequence ID" value="ACB86445.1"/>
    <property type="molecule type" value="Genomic_DNA"/>
</dbReference>
<feature type="active site" description="Proton donor/acceptor" evidence="2">
    <location>
        <position position="81"/>
    </location>
</feature>
<proteinExistence type="predicted"/>
<dbReference type="GO" id="GO:0005829">
    <property type="term" value="C:cytosol"/>
    <property type="evidence" value="ECO:0007669"/>
    <property type="project" value="TreeGrafter"/>
</dbReference>
<feature type="active site" description="Tele-phosphohistidine intermediate" evidence="2">
    <location>
        <position position="8"/>
    </location>
</feature>
<dbReference type="SUPFAM" id="SSF53254">
    <property type="entry name" value="Phosphoglycerate mutase-like"/>
    <property type="match status" value="1"/>
</dbReference>
<dbReference type="Pfam" id="PF00300">
    <property type="entry name" value="His_Phos_1"/>
    <property type="match status" value="1"/>
</dbReference>
<sequence length="208" mass="24201">MRLLLIRHGESTGNFEERFQGKKEYQLTDRGCKQAQNLAEKLRNESFDAVYTSSLSRAHDTAKEICKYHSLDPIVDELLSEYCWGVIEGHTREEIKDKYPDLGMKLEEDFFATSIPEEEGMMNLKNRVSDFYDKIFSNYNGNLNRPNIAVVSHGRVLGGLVVYLTGYSFYHTPWPYTFSNASITEISYWYEYDKGRIVKMNDTSHLFN</sequence>
<dbReference type="eggNOG" id="COG0406">
    <property type="taxonomic scope" value="Bacteria"/>
</dbReference>
<feature type="binding site" evidence="3">
    <location>
        <position position="57"/>
    </location>
    <ligand>
        <name>substrate</name>
    </ligand>
</feature>
<dbReference type="Gene3D" id="3.40.50.1240">
    <property type="entry name" value="Phosphoglycerate mutase-like"/>
    <property type="match status" value="1"/>
</dbReference>
<dbReference type="GO" id="GO:0043456">
    <property type="term" value="P:regulation of pentose-phosphate shunt"/>
    <property type="evidence" value="ECO:0007669"/>
    <property type="project" value="TreeGrafter"/>
</dbReference>
<keyword evidence="1" id="KW-0378">Hydrolase</keyword>
<dbReference type="InterPro" id="IPR001345">
    <property type="entry name" value="PG/BPGM_mutase_AS"/>
</dbReference>
<dbReference type="CDD" id="cd07067">
    <property type="entry name" value="HP_PGM_like"/>
    <property type="match status" value="1"/>
</dbReference>
<dbReference type="SMART" id="SM00855">
    <property type="entry name" value="PGAM"/>
    <property type="match status" value="1"/>
</dbReference>
<dbReference type="AlphaFoldDB" id="B2A3L6"/>
<feature type="binding site" evidence="3">
    <location>
        <begin position="7"/>
        <end position="14"/>
    </location>
    <ligand>
        <name>substrate</name>
    </ligand>
</feature>
<dbReference type="GO" id="GO:0004331">
    <property type="term" value="F:fructose-2,6-bisphosphate 2-phosphatase activity"/>
    <property type="evidence" value="ECO:0007669"/>
    <property type="project" value="TreeGrafter"/>
</dbReference>
<dbReference type="InParanoid" id="B2A3L6"/>
<gene>
    <name evidence="4" type="ordered locus">Nther_2898</name>
</gene>
<dbReference type="InterPro" id="IPR051695">
    <property type="entry name" value="Phosphoglycerate_Mutase"/>
</dbReference>
<dbReference type="PROSITE" id="PS00175">
    <property type="entry name" value="PG_MUTASE"/>
    <property type="match status" value="1"/>
</dbReference>
<dbReference type="InterPro" id="IPR029033">
    <property type="entry name" value="His_PPase_superfam"/>
</dbReference>
<reference evidence="4 5" key="2">
    <citation type="journal article" date="2011" name="J. Bacteriol.">
        <title>Complete genome sequence of the anaerobic, halophilic alkalithermophile Natranaerobius thermophilus JW/NM-WN-LF.</title>
        <authorList>
            <person name="Zhao B."/>
            <person name="Mesbah N.M."/>
            <person name="Dalin E."/>
            <person name="Goodwin L."/>
            <person name="Nolan M."/>
            <person name="Pitluck S."/>
            <person name="Chertkov O."/>
            <person name="Brettin T.S."/>
            <person name="Han J."/>
            <person name="Larimer F.W."/>
            <person name="Land M.L."/>
            <person name="Hauser L."/>
            <person name="Kyrpides N."/>
            <person name="Wiegel J."/>
        </authorList>
    </citation>
    <scope>NUCLEOTIDE SEQUENCE [LARGE SCALE GENOMIC DNA]</scope>
    <source>
        <strain evidence="5">ATCC BAA-1301 / DSM 18059 / JW/NM-WN-LF</strain>
    </source>
</reference>
<protein>
    <submittedName>
        <fullName evidence="4">Phosphoglycerate mutase</fullName>
    </submittedName>
</protein>
<dbReference type="InterPro" id="IPR013078">
    <property type="entry name" value="His_Pase_superF_clade-1"/>
</dbReference>